<feature type="signal peptide" evidence="2">
    <location>
        <begin position="1"/>
        <end position="21"/>
    </location>
</feature>
<name>A0A5P0XVN4_9BACT</name>
<comment type="caution">
    <text evidence="3">The sequence shown here is derived from an EMBL/GenBank/DDBJ whole genome shotgun (WGS) entry which is preliminary data.</text>
</comment>
<reference evidence="3" key="1">
    <citation type="submission" date="2022-11" db="EMBL/GenBank/DDBJ databases">
        <title>Genomic repertoires linked with pathogenic potency of arthritogenic Prevotella copri isolated from the gut of rheumatoid arthritis patients.</title>
        <authorList>
            <person name="Nii T."/>
            <person name="Maeda Y."/>
            <person name="Motooka D."/>
            <person name="Naito M."/>
            <person name="Matsumoto Y."/>
            <person name="Ogawa T."/>
            <person name="Oguro-Igashira E."/>
            <person name="Kishikawa T."/>
            <person name="Yamashita M."/>
            <person name="Koizumi S."/>
            <person name="Kurakawa T."/>
            <person name="Okumura R."/>
            <person name="Kayama H."/>
            <person name="Murakami M."/>
            <person name="Sakaguchi T."/>
            <person name="Das B."/>
            <person name="Nakamura S."/>
            <person name="Okada Y."/>
            <person name="Kumanogoh A."/>
            <person name="Takeda K."/>
        </authorList>
    </citation>
    <scope>NUCLEOTIDE SEQUENCE</scope>
    <source>
        <strain evidence="3">RA-N001-16</strain>
    </source>
</reference>
<proteinExistence type="predicted"/>
<dbReference type="RefSeq" id="WP_153072628.1">
    <property type="nucleotide sequence ID" value="NZ_DAWERD010000007.1"/>
</dbReference>
<dbReference type="EMBL" id="JAPDUM010000001">
    <property type="protein sequence ID" value="MCW4165852.1"/>
    <property type="molecule type" value="Genomic_DNA"/>
</dbReference>
<dbReference type="AlphaFoldDB" id="A0A5P0XVN4"/>
<dbReference type="Proteomes" id="UP001209476">
    <property type="component" value="Unassembled WGS sequence"/>
</dbReference>
<feature type="chain" id="PRO_5043208073" evidence="2">
    <location>
        <begin position="22"/>
        <end position="330"/>
    </location>
</feature>
<feature type="region of interest" description="Disordered" evidence="1">
    <location>
        <begin position="308"/>
        <end position="330"/>
    </location>
</feature>
<organism evidence="3 4">
    <name type="scientific">Segatella copri</name>
    <dbReference type="NCBI Taxonomy" id="165179"/>
    <lineage>
        <taxon>Bacteria</taxon>
        <taxon>Pseudomonadati</taxon>
        <taxon>Bacteroidota</taxon>
        <taxon>Bacteroidia</taxon>
        <taxon>Bacteroidales</taxon>
        <taxon>Prevotellaceae</taxon>
        <taxon>Segatella</taxon>
    </lineage>
</organism>
<accession>A0A5P0XVN4</accession>
<evidence type="ECO:0000256" key="1">
    <source>
        <dbReference type="SAM" id="MobiDB-lite"/>
    </source>
</evidence>
<evidence type="ECO:0000313" key="4">
    <source>
        <dbReference type="Proteomes" id="UP001209476"/>
    </source>
</evidence>
<keyword evidence="2" id="KW-0732">Signal</keyword>
<sequence length="330" mass="37979">MKRKYLLAVLIAAAMPLTSMAQDDDLYFNPKKEAKEKAERRALLQRQYAEQRARRDSVYRLFWSGSDRSVDEYNRGGRIFSHYENVGKDSLGNDIIQFHVGKGVAPDSIYDDAYFAQKYADRDEDFVRTREMSRWDGFYDPWFYDYYGYGPYYWRSRMWGWHNPWRYGYYAGWYDPWFDPWYDPWYYGYCGWYGGWYDPWYYGWGGYYNPWYWGGPVIGHVSYGGRNSGGYAGSRTYRYNGDKGYAGNSTYRSNRNRNFGGRINGNGRYNSVRNNNNTNNFDRSNFGGFGNRSGASFGGGSHSGGGSFGGGGGSFGGGSRSGGGGFGGRR</sequence>
<evidence type="ECO:0000313" key="3">
    <source>
        <dbReference type="EMBL" id="MCW4165852.1"/>
    </source>
</evidence>
<protein>
    <submittedName>
        <fullName evidence="3">Uncharacterized protein</fullName>
    </submittedName>
</protein>
<gene>
    <name evidence="3" type="ORF">ONS98_11650</name>
</gene>
<evidence type="ECO:0000256" key="2">
    <source>
        <dbReference type="SAM" id="SignalP"/>
    </source>
</evidence>